<keyword evidence="4 6" id="KW-1133">Transmembrane helix</keyword>
<dbReference type="EMBL" id="CYTW01000001">
    <property type="protein sequence ID" value="CUJ88555.1"/>
    <property type="molecule type" value="Genomic_DNA"/>
</dbReference>
<evidence type="ECO:0000256" key="4">
    <source>
        <dbReference type="ARBA" id="ARBA00022989"/>
    </source>
</evidence>
<organism evidence="7 8">
    <name type="scientific">Shimia thalassica</name>
    <dbReference type="NCBI Taxonomy" id="1715693"/>
    <lineage>
        <taxon>Bacteria</taxon>
        <taxon>Pseudomonadati</taxon>
        <taxon>Pseudomonadota</taxon>
        <taxon>Alphaproteobacteria</taxon>
        <taxon>Rhodobacterales</taxon>
        <taxon>Roseobacteraceae</taxon>
    </lineage>
</organism>
<dbReference type="Gene3D" id="1.20.1260.100">
    <property type="entry name" value="TspO/MBR protein"/>
    <property type="match status" value="1"/>
</dbReference>
<dbReference type="Proteomes" id="UP000051870">
    <property type="component" value="Unassembled WGS sequence"/>
</dbReference>
<dbReference type="GeneID" id="83880008"/>
<dbReference type="AlphaFoldDB" id="A0A0P1I3R9"/>
<dbReference type="GO" id="GO:0016020">
    <property type="term" value="C:membrane"/>
    <property type="evidence" value="ECO:0007669"/>
    <property type="project" value="UniProtKB-SubCell"/>
</dbReference>
<dbReference type="PANTHER" id="PTHR10057">
    <property type="entry name" value="PERIPHERAL-TYPE BENZODIAZEPINE RECEPTOR"/>
    <property type="match status" value="1"/>
</dbReference>
<dbReference type="GO" id="GO:0033013">
    <property type="term" value="P:tetrapyrrole metabolic process"/>
    <property type="evidence" value="ECO:0007669"/>
    <property type="project" value="UniProtKB-ARBA"/>
</dbReference>
<dbReference type="InterPro" id="IPR004307">
    <property type="entry name" value="TspO_MBR"/>
</dbReference>
<dbReference type="Pfam" id="PF03073">
    <property type="entry name" value="TspO_MBR"/>
    <property type="match status" value="1"/>
</dbReference>
<proteinExistence type="inferred from homology"/>
<gene>
    <name evidence="7" type="ORF">PH7735_00940</name>
</gene>
<dbReference type="STRING" id="1715693.PH7735_00940"/>
<dbReference type="CDD" id="cd15904">
    <property type="entry name" value="TSPO_MBR"/>
    <property type="match status" value="1"/>
</dbReference>
<protein>
    <submittedName>
        <fullName evidence="7">TspO/MBR family protein</fullName>
    </submittedName>
</protein>
<dbReference type="FunFam" id="1.20.1260.100:FF:000001">
    <property type="entry name" value="translocator protein 2"/>
    <property type="match status" value="1"/>
</dbReference>
<evidence type="ECO:0000313" key="7">
    <source>
        <dbReference type="EMBL" id="CUJ88555.1"/>
    </source>
</evidence>
<evidence type="ECO:0000256" key="2">
    <source>
        <dbReference type="ARBA" id="ARBA00007524"/>
    </source>
</evidence>
<feature type="transmembrane region" description="Helical" evidence="6">
    <location>
        <begin position="127"/>
        <end position="149"/>
    </location>
</feature>
<comment type="subcellular location">
    <subcellularLocation>
        <location evidence="1">Membrane</location>
        <topology evidence="1">Multi-pass membrane protein</topology>
    </subcellularLocation>
</comment>
<dbReference type="InterPro" id="IPR038330">
    <property type="entry name" value="TspO/MBR-related_sf"/>
</dbReference>
<reference evidence="8" key="1">
    <citation type="submission" date="2015-09" db="EMBL/GenBank/DDBJ databases">
        <authorList>
            <person name="Rodrigo-Torres Lidia"/>
            <person name="Arahal R.David."/>
        </authorList>
    </citation>
    <scope>NUCLEOTIDE SEQUENCE [LARGE SCALE GENOMIC DNA]</scope>
    <source>
        <strain evidence="8">CECT 7735</strain>
    </source>
</reference>
<feature type="transmembrane region" description="Helical" evidence="6">
    <location>
        <begin position="6"/>
        <end position="32"/>
    </location>
</feature>
<name>A0A0P1I3R9_9RHOB</name>
<evidence type="ECO:0000256" key="5">
    <source>
        <dbReference type="ARBA" id="ARBA00023136"/>
    </source>
</evidence>
<feature type="transmembrane region" description="Helical" evidence="6">
    <location>
        <begin position="85"/>
        <end position="115"/>
    </location>
</feature>
<accession>A0A0P1I3R9</accession>
<comment type="similarity">
    <text evidence="2">Belongs to the TspO/BZRP family.</text>
</comment>
<keyword evidence="3 6" id="KW-0812">Transmembrane</keyword>
<evidence type="ECO:0000256" key="1">
    <source>
        <dbReference type="ARBA" id="ARBA00004141"/>
    </source>
</evidence>
<dbReference type="PROSITE" id="PS51257">
    <property type="entry name" value="PROKAR_LIPOPROTEIN"/>
    <property type="match status" value="1"/>
</dbReference>
<feature type="transmembrane region" description="Helical" evidence="6">
    <location>
        <begin position="44"/>
        <end position="65"/>
    </location>
</feature>
<keyword evidence="8" id="KW-1185">Reference proteome</keyword>
<evidence type="ECO:0000256" key="6">
    <source>
        <dbReference type="SAM" id="Phobius"/>
    </source>
</evidence>
<evidence type="ECO:0000256" key="3">
    <source>
        <dbReference type="ARBA" id="ARBA00022692"/>
    </source>
</evidence>
<dbReference type="RefSeq" id="WP_058310117.1">
    <property type="nucleotide sequence ID" value="NZ_CANLZE010000001.1"/>
</dbReference>
<sequence>MNKYVSLLLFVLFVMGCGIAIGTLTAPGLWYAALEKPSFNPPNWIFAPVWTLLYLMIAYVGWRVWHMGLSTGLKRLWGLQMGLNFFWSPVFFAAQMPVLALLVIGCLLVALLAFVKEAWHSDRLSAVMFLPYVAWVSFATALNAAIVILN</sequence>
<dbReference type="PANTHER" id="PTHR10057:SF0">
    <property type="entry name" value="TRANSLOCATOR PROTEIN"/>
    <property type="match status" value="1"/>
</dbReference>
<evidence type="ECO:0000313" key="8">
    <source>
        <dbReference type="Proteomes" id="UP000051870"/>
    </source>
</evidence>
<keyword evidence="5 6" id="KW-0472">Membrane</keyword>
<dbReference type="PIRSF" id="PIRSF005859">
    <property type="entry name" value="PBR"/>
    <property type="match status" value="1"/>
</dbReference>